<dbReference type="EMBL" id="BTRK01000004">
    <property type="protein sequence ID" value="GMR44661.1"/>
    <property type="molecule type" value="Genomic_DNA"/>
</dbReference>
<proteinExistence type="predicted"/>
<accession>A0AAN5CHT0</accession>
<organism evidence="1 2">
    <name type="scientific">Pristionchus mayeri</name>
    <dbReference type="NCBI Taxonomy" id="1317129"/>
    <lineage>
        <taxon>Eukaryota</taxon>
        <taxon>Metazoa</taxon>
        <taxon>Ecdysozoa</taxon>
        <taxon>Nematoda</taxon>
        <taxon>Chromadorea</taxon>
        <taxon>Rhabditida</taxon>
        <taxon>Rhabditina</taxon>
        <taxon>Diplogasteromorpha</taxon>
        <taxon>Diplogasteroidea</taxon>
        <taxon>Neodiplogasteridae</taxon>
        <taxon>Pristionchus</taxon>
    </lineage>
</organism>
<dbReference type="Pfam" id="PF13896">
    <property type="entry name" value="Glyco_transf_49"/>
    <property type="match status" value="1"/>
</dbReference>
<reference evidence="2" key="1">
    <citation type="submission" date="2022-10" db="EMBL/GenBank/DDBJ databases">
        <title>Genome assembly of Pristionchus species.</title>
        <authorList>
            <person name="Yoshida K."/>
            <person name="Sommer R.J."/>
        </authorList>
    </citation>
    <scope>NUCLEOTIDE SEQUENCE [LARGE SCALE GENOMIC DNA]</scope>
    <source>
        <strain evidence="2">RS5460</strain>
    </source>
</reference>
<comment type="caution">
    <text evidence="1">The sequence shown here is derived from an EMBL/GenBank/DDBJ whole genome shotgun (WGS) entry which is preliminary data.</text>
</comment>
<keyword evidence="2" id="KW-1185">Reference proteome</keyword>
<feature type="non-terminal residue" evidence="1">
    <location>
        <position position="1"/>
    </location>
</feature>
<evidence type="ECO:0000313" key="1">
    <source>
        <dbReference type="EMBL" id="GMR44661.1"/>
    </source>
</evidence>
<feature type="non-terminal residue" evidence="1">
    <location>
        <position position="155"/>
    </location>
</feature>
<dbReference type="AlphaFoldDB" id="A0AAN5CHT0"/>
<sequence>LSNWRGPISLAVSLHGEFGEEFVEEKIKQMLRRVSNIADASRLSVHVMFERVQNMTCEESSMHLTASSEEGVFHASYPINTVRNVARLFSSTRYIAFADADYLFSIGFYEKMVGFLRGNVPLGSKNALVYRIFEVDEDYSRLRNNQMDKVDLKAM</sequence>
<gene>
    <name evidence="1" type="ORF">PMAYCL1PPCAC_14856</name>
</gene>
<evidence type="ECO:0000313" key="2">
    <source>
        <dbReference type="Proteomes" id="UP001328107"/>
    </source>
</evidence>
<dbReference type="PANTHER" id="PTHR47411">
    <property type="entry name" value="B3GNT1, BETA-1,3-N-ACETYLGUCOSAMINYLTRANSFERASE 1, HOMOLOG"/>
    <property type="match status" value="1"/>
</dbReference>
<dbReference type="PANTHER" id="PTHR47411:SF3">
    <property type="entry name" value="I-BETA-1,3-N-ACETYLGLUCOSAMINYLTRANSFERASE"/>
    <property type="match status" value="1"/>
</dbReference>
<protein>
    <submittedName>
        <fullName evidence="1">Uncharacterized protein</fullName>
    </submittedName>
</protein>
<name>A0AAN5CHT0_9BILA</name>
<dbReference type="Proteomes" id="UP001328107">
    <property type="component" value="Unassembled WGS sequence"/>
</dbReference>